<keyword evidence="2" id="KW-1185">Reference proteome</keyword>
<dbReference type="Proteomes" id="UP000805193">
    <property type="component" value="Unassembled WGS sequence"/>
</dbReference>
<comment type="caution">
    <text evidence="1">The sequence shown here is derived from an EMBL/GenBank/DDBJ whole genome shotgun (WGS) entry which is preliminary data.</text>
</comment>
<feature type="non-terminal residue" evidence="1">
    <location>
        <position position="457"/>
    </location>
</feature>
<dbReference type="EMBL" id="JABSTQ010010129">
    <property type="protein sequence ID" value="KAG0423220.1"/>
    <property type="molecule type" value="Genomic_DNA"/>
</dbReference>
<proteinExistence type="predicted"/>
<name>A0AC60PRS6_IXOPE</name>
<reference evidence="1 2" key="1">
    <citation type="journal article" date="2020" name="Cell">
        <title>Large-Scale Comparative Analyses of Tick Genomes Elucidate Their Genetic Diversity and Vector Capacities.</title>
        <authorList>
            <consortium name="Tick Genome and Microbiome Consortium (TIGMIC)"/>
            <person name="Jia N."/>
            <person name="Wang J."/>
            <person name="Shi W."/>
            <person name="Du L."/>
            <person name="Sun Y."/>
            <person name="Zhan W."/>
            <person name="Jiang J.F."/>
            <person name="Wang Q."/>
            <person name="Zhang B."/>
            <person name="Ji P."/>
            <person name="Bell-Sakyi L."/>
            <person name="Cui X.M."/>
            <person name="Yuan T.T."/>
            <person name="Jiang B.G."/>
            <person name="Yang W.F."/>
            <person name="Lam T.T."/>
            <person name="Chang Q.C."/>
            <person name="Ding S.J."/>
            <person name="Wang X.J."/>
            <person name="Zhu J.G."/>
            <person name="Ruan X.D."/>
            <person name="Zhao L."/>
            <person name="Wei J.T."/>
            <person name="Ye R.Z."/>
            <person name="Que T.C."/>
            <person name="Du C.H."/>
            <person name="Zhou Y.H."/>
            <person name="Cheng J.X."/>
            <person name="Dai P.F."/>
            <person name="Guo W.B."/>
            <person name="Han X.H."/>
            <person name="Huang E.J."/>
            <person name="Li L.F."/>
            <person name="Wei W."/>
            <person name="Gao Y.C."/>
            <person name="Liu J.Z."/>
            <person name="Shao H.Z."/>
            <person name="Wang X."/>
            <person name="Wang C.C."/>
            <person name="Yang T.C."/>
            <person name="Huo Q.B."/>
            <person name="Li W."/>
            <person name="Chen H.Y."/>
            <person name="Chen S.E."/>
            <person name="Zhou L.G."/>
            <person name="Ni X.B."/>
            <person name="Tian J.H."/>
            <person name="Sheng Y."/>
            <person name="Liu T."/>
            <person name="Pan Y.S."/>
            <person name="Xia L.Y."/>
            <person name="Li J."/>
            <person name="Zhao F."/>
            <person name="Cao W.C."/>
        </authorList>
    </citation>
    <scope>NUCLEOTIDE SEQUENCE [LARGE SCALE GENOMIC DNA]</scope>
    <source>
        <strain evidence="1">Iper-2018</strain>
    </source>
</reference>
<organism evidence="1 2">
    <name type="scientific">Ixodes persulcatus</name>
    <name type="common">Taiga tick</name>
    <dbReference type="NCBI Taxonomy" id="34615"/>
    <lineage>
        <taxon>Eukaryota</taxon>
        <taxon>Metazoa</taxon>
        <taxon>Ecdysozoa</taxon>
        <taxon>Arthropoda</taxon>
        <taxon>Chelicerata</taxon>
        <taxon>Arachnida</taxon>
        <taxon>Acari</taxon>
        <taxon>Parasitiformes</taxon>
        <taxon>Ixodida</taxon>
        <taxon>Ixodoidea</taxon>
        <taxon>Ixodidae</taxon>
        <taxon>Ixodinae</taxon>
        <taxon>Ixodes</taxon>
    </lineage>
</organism>
<feature type="non-terminal residue" evidence="1">
    <location>
        <position position="1"/>
    </location>
</feature>
<evidence type="ECO:0000313" key="2">
    <source>
        <dbReference type="Proteomes" id="UP000805193"/>
    </source>
</evidence>
<gene>
    <name evidence="1" type="ORF">HPB47_000988</name>
</gene>
<sequence>GWDDTSVHGSSQIPTPNMDAIAANGIILNQHYVQPLCTPSRAALMTGRYPFHIGMQHSVIKPAEPWALPLNYTLMPEYFRRLGYKTHMVGKWHLGYYDRQYVPIKRGFDTFLGFYNPSLDYYNQNFTGNNHTGHDFRCGDQNYWAKEKEYATYYYTNKTVEIIRRHNKSAPMFLFLSHQAPHVSGGRPLLQVPTHGVRNFSYIGENNRTLFAGMVDALDQSVGTVVDTLQKAGMLNDTIIVFCSDNGALPWGFKSNRGYNWPLRGGKFTLYEGGVRGTAFLWSRRLKNTKRVSNQLMHISDWLPTLYSSAGGNVSELGDIDGVDMWDSLSSSNKSQRDTVVLNINSVLNYSAIRVGDYKLIEGRFNKSLYDQRFETVGGKRPLDDLDALMNESVAASALRDLYKPERLEFSSYWRAEAKINCSNETSSVDIHQDTFYLFNIKEDPCETNNLVCEEKE</sequence>
<accession>A0AC60PRS6</accession>
<evidence type="ECO:0000313" key="1">
    <source>
        <dbReference type="EMBL" id="KAG0423220.1"/>
    </source>
</evidence>
<protein>
    <submittedName>
        <fullName evidence="1">Uncharacterized protein</fullName>
    </submittedName>
</protein>